<evidence type="ECO:0000256" key="2">
    <source>
        <dbReference type="ARBA" id="ARBA00022448"/>
    </source>
</evidence>
<dbReference type="AlphaFoldDB" id="A0A8B8EQW3"/>
<feature type="transmembrane region" description="Helical" evidence="9">
    <location>
        <begin position="578"/>
        <end position="597"/>
    </location>
</feature>
<dbReference type="GO" id="GO:0005432">
    <property type="term" value="F:calcium:sodium antiporter activity"/>
    <property type="evidence" value="ECO:0007669"/>
    <property type="project" value="TreeGrafter"/>
</dbReference>
<dbReference type="GO" id="GO:0016020">
    <property type="term" value="C:membrane"/>
    <property type="evidence" value="ECO:0007669"/>
    <property type="project" value="UniProtKB-SubCell"/>
</dbReference>
<evidence type="ECO:0000256" key="1">
    <source>
        <dbReference type="ARBA" id="ARBA00004141"/>
    </source>
</evidence>
<evidence type="ECO:0000256" key="4">
    <source>
        <dbReference type="ARBA" id="ARBA00022568"/>
    </source>
</evidence>
<evidence type="ECO:0000313" key="13">
    <source>
        <dbReference type="RefSeq" id="XP_022342297.1"/>
    </source>
</evidence>
<evidence type="ECO:0000256" key="5">
    <source>
        <dbReference type="ARBA" id="ARBA00022692"/>
    </source>
</evidence>
<evidence type="ECO:0000256" key="9">
    <source>
        <dbReference type="SAM" id="Phobius"/>
    </source>
</evidence>
<feature type="signal peptide" evidence="10">
    <location>
        <begin position="1"/>
        <end position="36"/>
    </location>
</feature>
<feature type="transmembrane region" description="Helical" evidence="9">
    <location>
        <begin position="439"/>
        <end position="459"/>
    </location>
</feature>
<feature type="transmembrane region" description="Helical" evidence="9">
    <location>
        <begin position="494"/>
        <end position="516"/>
    </location>
</feature>
<keyword evidence="10" id="KW-0732">Signal</keyword>
<keyword evidence="7 9" id="KW-0472">Membrane</keyword>
<feature type="domain" description="Sodium/calcium exchanger membrane region" evidence="11">
    <location>
        <begin position="473"/>
        <end position="621"/>
    </location>
</feature>
<dbReference type="Gene3D" id="1.20.1420.30">
    <property type="entry name" value="NCX, central ion-binding region"/>
    <property type="match status" value="2"/>
</dbReference>
<sequence>MQRRLSSPARAILLALVSGALLLLTVLRKDVPVVVAESNSDPERLNVDSSMLRNLLWYSGTDTDRFGNTSGYSQFGDDADSDADCSSVHNVNKSQRCEFTKNTDDCSIDEGFIDYTIFAYCQFSPSLLPLALIILFIWWLFLFIGLAITADDYFCPALTVISKTLHLSHNIAGVTFLAFGNGAPDIFSAIAAISNAKNGQAGLAFGALFGAGVFVTAVVAGTIAIVHPFDAMQRPFLRDIVFYLAAVFWTFSVMWDKEITKIEAIGFILLYIVYVIVVVFGRYIYQKLKKHPTIIGEITVKNEDVDEDHKASDVEDTAKTGSEREPLLSRLHNERQGNVNIETSSSGSERNEQTPFQNFLLAINPIDTENWSEMGLLKRTYEVFKCPMVFLLVITTPVVDYDEDLHKWNRYLNSLQLTTGVVFSSLATKVGLDTIGGSFPVWALVLIIGIVLSLIVFFTSKNDEPPKYHPVFAYVGFMVAVVWIYSVANEVVNILQTFGVVFSISNAVLGLTLLAWGNSIGDLIADTAMARQGFPRIGISACFGGPLFNLLLGIGIPFTIATIKKGDYKLSITLEEYVLAGFLALSLLTSLIVVPLSKFRMSRPYGIGLIVLYVIFLVVALLTESNVITADIN</sequence>
<comment type="subcellular location">
    <subcellularLocation>
        <location evidence="1">Membrane</location>
        <topology evidence="1">Multi-pass membrane protein</topology>
    </subcellularLocation>
</comment>
<proteinExistence type="predicted"/>
<dbReference type="InterPro" id="IPR044880">
    <property type="entry name" value="NCX_ion-bd_dom_sf"/>
</dbReference>
<dbReference type="Pfam" id="PF01699">
    <property type="entry name" value="Na_Ca_ex"/>
    <property type="match status" value="2"/>
</dbReference>
<keyword evidence="4" id="KW-0406">Ion transport</keyword>
<accession>A0A8B8EQW3</accession>
<feature type="chain" id="PRO_5034325487" evidence="10">
    <location>
        <begin position="37"/>
        <end position="633"/>
    </location>
</feature>
<keyword evidence="3" id="KW-0050">Antiport</keyword>
<dbReference type="KEGG" id="cvn:111136021"/>
<dbReference type="RefSeq" id="XP_022342297.1">
    <property type="nucleotide sequence ID" value="XM_022486589.1"/>
</dbReference>
<organism evidence="12 13">
    <name type="scientific">Crassostrea virginica</name>
    <name type="common">Eastern oyster</name>
    <dbReference type="NCBI Taxonomy" id="6565"/>
    <lineage>
        <taxon>Eukaryota</taxon>
        <taxon>Metazoa</taxon>
        <taxon>Spiralia</taxon>
        <taxon>Lophotrochozoa</taxon>
        <taxon>Mollusca</taxon>
        <taxon>Bivalvia</taxon>
        <taxon>Autobranchia</taxon>
        <taxon>Pteriomorphia</taxon>
        <taxon>Ostreida</taxon>
        <taxon>Ostreoidea</taxon>
        <taxon>Ostreidae</taxon>
        <taxon>Crassostrea</taxon>
    </lineage>
</organism>
<evidence type="ECO:0000256" key="6">
    <source>
        <dbReference type="ARBA" id="ARBA00022989"/>
    </source>
</evidence>
<keyword evidence="6 9" id="KW-1133">Transmembrane helix</keyword>
<dbReference type="GO" id="GO:0006874">
    <property type="term" value="P:intracellular calcium ion homeostasis"/>
    <property type="evidence" value="ECO:0007669"/>
    <property type="project" value="TreeGrafter"/>
</dbReference>
<evidence type="ECO:0000256" key="10">
    <source>
        <dbReference type="SAM" id="SignalP"/>
    </source>
</evidence>
<feature type="domain" description="Sodium/calcium exchanger membrane region" evidence="11">
    <location>
        <begin position="136"/>
        <end position="279"/>
    </location>
</feature>
<evidence type="ECO:0000256" key="8">
    <source>
        <dbReference type="SAM" id="MobiDB-lite"/>
    </source>
</evidence>
<dbReference type="GeneID" id="111136021"/>
<keyword evidence="12" id="KW-1185">Reference proteome</keyword>
<evidence type="ECO:0000313" key="12">
    <source>
        <dbReference type="Proteomes" id="UP000694844"/>
    </source>
</evidence>
<name>A0A8B8EQW3_CRAVI</name>
<feature type="transmembrane region" description="Helical" evidence="9">
    <location>
        <begin position="205"/>
        <end position="229"/>
    </location>
</feature>
<dbReference type="InterPro" id="IPR051359">
    <property type="entry name" value="CaCA_antiporter"/>
</dbReference>
<reference evidence="13" key="1">
    <citation type="submission" date="2025-08" db="UniProtKB">
        <authorList>
            <consortium name="RefSeq"/>
        </authorList>
    </citation>
    <scope>IDENTIFICATION</scope>
    <source>
        <tissue evidence="13">Whole sample</tissue>
    </source>
</reference>
<evidence type="ECO:0000256" key="3">
    <source>
        <dbReference type="ARBA" id="ARBA00022449"/>
    </source>
</evidence>
<dbReference type="Proteomes" id="UP000694844">
    <property type="component" value="Chromosome 5"/>
</dbReference>
<evidence type="ECO:0000256" key="7">
    <source>
        <dbReference type="ARBA" id="ARBA00023136"/>
    </source>
</evidence>
<feature type="transmembrane region" description="Helical" evidence="9">
    <location>
        <begin position="471"/>
        <end position="488"/>
    </location>
</feature>
<keyword evidence="5 9" id="KW-0812">Transmembrane</keyword>
<dbReference type="PANTHER" id="PTHR12266:SF0">
    <property type="entry name" value="MITOCHONDRIAL SODIUM_CALCIUM EXCHANGER PROTEIN"/>
    <property type="match status" value="1"/>
</dbReference>
<feature type="transmembrane region" description="Helical" evidence="9">
    <location>
        <begin position="127"/>
        <end position="150"/>
    </location>
</feature>
<dbReference type="OrthoDB" id="407410at2759"/>
<dbReference type="InterPro" id="IPR004837">
    <property type="entry name" value="NaCa_Exmemb"/>
</dbReference>
<feature type="transmembrane region" description="Helical" evidence="9">
    <location>
        <begin position="236"/>
        <end position="255"/>
    </location>
</feature>
<evidence type="ECO:0000259" key="11">
    <source>
        <dbReference type="Pfam" id="PF01699"/>
    </source>
</evidence>
<feature type="transmembrane region" description="Helical" evidence="9">
    <location>
        <begin position="604"/>
        <end position="623"/>
    </location>
</feature>
<dbReference type="PANTHER" id="PTHR12266">
    <property type="entry name" value="NA+/CA2+ K+ INDEPENDENT EXCHANGER"/>
    <property type="match status" value="1"/>
</dbReference>
<feature type="transmembrane region" description="Helical" evidence="9">
    <location>
        <begin position="537"/>
        <end position="558"/>
    </location>
</feature>
<keyword evidence="4" id="KW-0106">Calcium</keyword>
<feature type="region of interest" description="Disordered" evidence="8">
    <location>
        <begin position="306"/>
        <end position="329"/>
    </location>
</feature>
<protein>
    <submittedName>
        <fullName evidence="13">Mitochondrial sodium/calcium exchanger protein-like</fullName>
    </submittedName>
</protein>
<gene>
    <name evidence="13" type="primary">LOC111136021</name>
</gene>
<feature type="transmembrane region" description="Helical" evidence="9">
    <location>
        <begin position="171"/>
        <end position="193"/>
    </location>
</feature>
<feature type="transmembrane region" description="Helical" evidence="9">
    <location>
        <begin position="267"/>
        <end position="285"/>
    </location>
</feature>
<keyword evidence="4" id="KW-0109">Calcium transport</keyword>
<keyword evidence="2" id="KW-0813">Transport</keyword>